<feature type="domain" description="RNA polymerase sigma factor 70 region 4 type 2" evidence="6">
    <location>
        <begin position="114"/>
        <end position="164"/>
    </location>
</feature>
<organism evidence="7 8">
    <name type="scientific">Sphingomonas morindae</name>
    <dbReference type="NCBI Taxonomy" id="1541170"/>
    <lineage>
        <taxon>Bacteria</taxon>
        <taxon>Pseudomonadati</taxon>
        <taxon>Pseudomonadota</taxon>
        <taxon>Alphaproteobacteria</taxon>
        <taxon>Sphingomonadales</taxon>
        <taxon>Sphingomonadaceae</taxon>
        <taxon>Sphingomonas</taxon>
    </lineage>
</organism>
<reference evidence="7" key="1">
    <citation type="journal article" date="2022" name="Toxins">
        <title>Genomic Analysis of Sphingopyxis sp. USTB-05 for Biodegrading Cyanobacterial Hepatotoxins.</title>
        <authorList>
            <person name="Liu C."/>
            <person name="Xu Q."/>
            <person name="Zhao Z."/>
            <person name="Zhang H."/>
            <person name="Liu X."/>
            <person name="Yin C."/>
            <person name="Liu Y."/>
            <person name="Yan H."/>
        </authorList>
    </citation>
    <scope>NUCLEOTIDE SEQUENCE</scope>
    <source>
        <strain evidence="7">NBD5</strain>
    </source>
</reference>
<dbReference type="NCBIfam" id="TIGR02937">
    <property type="entry name" value="sigma70-ECF"/>
    <property type="match status" value="1"/>
</dbReference>
<keyword evidence="3" id="KW-0731">Sigma factor</keyword>
<dbReference type="SUPFAM" id="SSF88946">
    <property type="entry name" value="Sigma2 domain of RNA polymerase sigma factors"/>
    <property type="match status" value="1"/>
</dbReference>
<dbReference type="Gene3D" id="1.10.1740.10">
    <property type="match status" value="1"/>
</dbReference>
<dbReference type="InterPro" id="IPR036388">
    <property type="entry name" value="WH-like_DNA-bd_sf"/>
</dbReference>
<dbReference type="InterPro" id="IPR014284">
    <property type="entry name" value="RNA_pol_sigma-70_dom"/>
</dbReference>
<dbReference type="InterPro" id="IPR013249">
    <property type="entry name" value="RNA_pol_sigma70_r4_t2"/>
</dbReference>
<proteinExistence type="inferred from homology"/>
<feature type="domain" description="RNA polymerase sigma-70 region 2" evidence="5">
    <location>
        <begin position="20"/>
        <end position="76"/>
    </location>
</feature>
<dbReference type="SUPFAM" id="SSF88659">
    <property type="entry name" value="Sigma3 and sigma4 domains of RNA polymerase sigma factors"/>
    <property type="match status" value="1"/>
</dbReference>
<dbReference type="RefSeq" id="WP_252168653.1">
    <property type="nucleotide sequence ID" value="NZ_CP084931.1"/>
</dbReference>
<dbReference type="Gene3D" id="1.10.10.10">
    <property type="entry name" value="Winged helix-like DNA-binding domain superfamily/Winged helix DNA-binding domain"/>
    <property type="match status" value="1"/>
</dbReference>
<keyword evidence="2" id="KW-0805">Transcription regulation</keyword>
<dbReference type="Pfam" id="PF04542">
    <property type="entry name" value="Sigma70_r2"/>
    <property type="match status" value="1"/>
</dbReference>
<name>A0ABY4XDB6_9SPHN</name>
<dbReference type="EMBL" id="CP084931">
    <property type="protein sequence ID" value="USI74839.1"/>
    <property type="molecule type" value="Genomic_DNA"/>
</dbReference>
<keyword evidence="4" id="KW-0804">Transcription</keyword>
<accession>A0ABY4XDB6</accession>
<dbReference type="InterPro" id="IPR013324">
    <property type="entry name" value="RNA_pol_sigma_r3/r4-like"/>
</dbReference>
<gene>
    <name evidence="7" type="ORF">LHA26_19015</name>
</gene>
<dbReference type="InterPro" id="IPR039425">
    <property type="entry name" value="RNA_pol_sigma-70-like"/>
</dbReference>
<protein>
    <submittedName>
        <fullName evidence="7">Sigma-70 family RNA polymerase sigma factor</fullName>
    </submittedName>
</protein>
<evidence type="ECO:0000259" key="5">
    <source>
        <dbReference type="Pfam" id="PF04542"/>
    </source>
</evidence>
<evidence type="ECO:0000313" key="7">
    <source>
        <dbReference type="EMBL" id="USI74839.1"/>
    </source>
</evidence>
<evidence type="ECO:0000256" key="3">
    <source>
        <dbReference type="ARBA" id="ARBA00023082"/>
    </source>
</evidence>
<dbReference type="InterPro" id="IPR007627">
    <property type="entry name" value="RNA_pol_sigma70_r2"/>
</dbReference>
<dbReference type="PANTHER" id="PTHR43133:SF63">
    <property type="entry name" value="RNA POLYMERASE SIGMA FACTOR FECI-RELATED"/>
    <property type="match status" value="1"/>
</dbReference>
<comment type="similarity">
    <text evidence="1">Belongs to the sigma-70 factor family. ECF subfamily.</text>
</comment>
<evidence type="ECO:0000256" key="2">
    <source>
        <dbReference type="ARBA" id="ARBA00023015"/>
    </source>
</evidence>
<evidence type="ECO:0000256" key="4">
    <source>
        <dbReference type="ARBA" id="ARBA00023163"/>
    </source>
</evidence>
<evidence type="ECO:0000259" key="6">
    <source>
        <dbReference type="Pfam" id="PF08281"/>
    </source>
</evidence>
<evidence type="ECO:0000313" key="8">
    <source>
        <dbReference type="Proteomes" id="UP001056937"/>
    </source>
</evidence>
<keyword evidence="8" id="KW-1185">Reference proteome</keyword>
<dbReference type="PANTHER" id="PTHR43133">
    <property type="entry name" value="RNA POLYMERASE ECF-TYPE SIGMA FACTO"/>
    <property type="match status" value="1"/>
</dbReference>
<sequence>MRDSGVDPGGLKAIFLAERPALLRYVAARGAGDEAEDVLQDLWLRVARAAAGPIANPRAYLFRAAENVLRDRQRADRQARRRDEDWLHALRPEGLERSDAPSAERTLLDREALARLDARLATLPARARTALALHRLDDLSQKRIAERLGVSLSTVEKDLQRAYRILLDSRDAKDDAE</sequence>
<evidence type="ECO:0000256" key="1">
    <source>
        <dbReference type="ARBA" id="ARBA00010641"/>
    </source>
</evidence>
<dbReference type="InterPro" id="IPR013325">
    <property type="entry name" value="RNA_pol_sigma_r2"/>
</dbReference>
<dbReference type="Proteomes" id="UP001056937">
    <property type="component" value="Chromosome 2"/>
</dbReference>
<dbReference type="Pfam" id="PF08281">
    <property type="entry name" value="Sigma70_r4_2"/>
    <property type="match status" value="1"/>
</dbReference>